<reference evidence="1 2" key="1">
    <citation type="submission" date="2006-02" db="EMBL/GenBank/DDBJ databases">
        <authorList>
            <person name="Moran M.A."/>
            <person name="Kjelleberg S."/>
            <person name="Egan S."/>
            <person name="Saunders N."/>
            <person name="Thomas T."/>
            <person name="Ferriera S."/>
            <person name="Johnson J."/>
            <person name="Kravitz S."/>
            <person name="Halpern A."/>
            <person name="Remington K."/>
            <person name="Beeson K."/>
            <person name="Tran B."/>
            <person name="Rogers Y.-H."/>
            <person name="Friedman R."/>
            <person name="Venter J.C."/>
        </authorList>
    </citation>
    <scope>NUCLEOTIDE SEQUENCE [LARGE SCALE GENOMIC DNA]</scope>
    <source>
        <strain evidence="1 2">D2</strain>
    </source>
</reference>
<dbReference type="AlphaFoldDB" id="A4C3S2"/>
<dbReference type="HOGENOM" id="CLU_130827_1_0_6"/>
<dbReference type="EMBL" id="AAOH01000001">
    <property type="protein sequence ID" value="EAR30204.1"/>
    <property type="molecule type" value="Genomic_DNA"/>
</dbReference>
<comment type="caution">
    <text evidence="1">The sequence shown here is derived from an EMBL/GenBank/DDBJ whole genome shotgun (WGS) entry which is preliminary data.</text>
</comment>
<gene>
    <name evidence="1" type="ORF">PTD2_01506</name>
</gene>
<accession>A4C3S2</accession>
<evidence type="ECO:0000313" key="2">
    <source>
        <dbReference type="Proteomes" id="UP000006201"/>
    </source>
</evidence>
<dbReference type="OrthoDB" id="328972at2"/>
<keyword evidence="2" id="KW-1185">Reference proteome</keyword>
<proteinExistence type="predicted"/>
<dbReference type="RefSeq" id="WP_009836504.1">
    <property type="nucleotide sequence ID" value="NZ_AAOH01000001.1"/>
</dbReference>
<sequence>MNDTIKIKFLSYPAPAQTQLLLLHELIHELCREHNLGVITESLKWGEASYSVSGGSSIRLDFKPKTPDHFYLFFNCKTQLVSTFKVLYQQELTFIGNRAIMLNINEPIPIKPIRHCLLLALQYKKLKHLPLLGC</sequence>
<evidence type="ECO:0000313" key="1">
    <source>
        <dbReference type="EMBL" id="EAR30204.1"/>
    </source>
</evidence>
<protein>
    <recommendedName>
        <fullName evidence="3">YdhG-like domain-containing protein</fullName>
    </recommendedName>
</protein>
<dbReference type="SUPFAM" id="SSF159888">
    <property type="entry name" value="YdhG-like"/>
    <property type="match status" value="1"/>
</dbReference>
<dbReference type="Proteomes" id="UP000006201">
    <property type="component" value="Unassembled WGS sequence"/>
</dbReference>
<dbReference type="STRING" id="87626.PTD2_01506"/>
<dbReference type="eggNOG" id="COG5646">
    <property type="taxonomic scope" value="Bacteria"/>
</dbReference>
<name>A4C3S2_9GAMM</name>
<organism evidence="1 2">
    <name type="scientific">Pseudoalteromonas tunicata D2</name>
    <dbReference type="NCBI Taxonomy" id="87626"/>
    <lineage>
        <taxon>Bacteria</taxon>
        <taxon>Pseudomonadati</taxon>
        <taxon>Pseudomonadota</taxon>
        <taxon>Gammaproteobacteria</taxon>
        <taxon>Alteromonadales</taxon>
        <taxon>Pseudoalteromonadaceae</taxon>
        <taxon>Pseudoalteromonas</taxon>
    </lineage>
</organism>
<evidence type="ECO:0008006" key="3">
    <source>
        <dbReference type="Google" id="ProtNLM"/>
    </source>
</evidence>